<dbReference type="OrthoDB" id="9806868at2"/>
<dbReference type="AlphaFoldDB" id="A0A1H7KR80"/>
<dbReference type="SUPFAM" id="SSF54593">
    <property type="entry name" value="Glyoxalase/Bleomycin resistance protein/Dihydroxybiphenyl dioxygenase"/>
    <property type="match status" value="1"/>
</dbReference>
<keyword evidence="3" id="KW-1185">Reference proteome</keyword>
<evidence type="ECO:0000259" key="1">
    <source>
        <dbReference type="PROSITE" id="PS51819"/>
    </source>
</evidence>
<evidence type="ECO:0000313" key="2">
    <source>
        <dbReference type="EMBL" id="SEK89074.1"/>
    </source>
</evidence>
<dbReference type="PANTHER" id="PTHR34109">
    <property type="entry name" value="BNAUNNG04460D PROTEIN-RELATED"/>
    <property type="match status" value="1"/>
</dbReference>
<dbReference type="InterPro" id="IPR004360">
    <property type="entry name" value="Glyas_Fos-R_dOase_dom"/>
</dbReference>
<name>A0A1H7KR80_9BURK</name>
<evidence type="ECO:0000313" key="3">
    <source>
        <dbReference type="Proteomes" id="UP000199120"/>
    </source>
</evidence>
<gene>
    <name evidence="2" type="ORF">SAMN05192542_10414</name>
</gene>
<protein>
    <submittedName>
        <fullName evidence="2">Uncharacterized conserved protein PhnB, glyoxalase superfamily</fullName>
    </submittedName>
</protein>
<accession>A0A1H7KR80</accession>
<dbReference type="EMBL" id="FOAJ01000004">
    <property type="protein sequence ID" value="SEK89074.1"/>
    <property type="molecule type" value="Genomic_DNA"/>
</dbReference>
<sequence length="154" mass="17408">MSETFRRPTFGSAVYYRDPFAALDWLEKAFGFTRQFVVSDDSGRLCHSEMRFGDGYLMVCGEWPGMPSTSPAAVDGRNTQSVHVQLHDGLDAHCERARAAGAKIVREPEDQFYGDRVYVAIDPEGHLWSFVQTVRDVSREEAERASELKIDGWV</sequence>
<dbReference type="Gene3D" id="3.30.720.110">
    <property type="match status" value="1"/>
</dbReference>
<dbReference type="InterPro" id="IPR029068">
    <property type="entry name" value="Glyas_Bleomycin-R_OHBP_Dase"/>
</dbReference>
<dbReference type="PANTHER" id="PTHR34109:SF1">
    <property type="entry name" value="VOC DOMAIN-CONTAINING PROTEIN"/>
    <property type="match status" value="1"/>
</dbReference>
<proteinExistence type="predicted"/>
<dbReference type="InterPro" id="IPR037523">
    <property type="entry name" value="VOC_core"/>
</dbReference>
<organism evidence="2 3">
    <name type="scientific">Paraburkholderia caballeronis</name>
    <dbReference type="NCBI Taxonomy" id="416943"/>
    <lineage>
        <taxon>Bacteria</taxon>
        <taxon>Pseudomonadati</taxon>
        <taxon>Pseudomonadota</taxon>
        <taxon>Betaproteobacteria</taxon>
        <taxon>Burkholderiales</taxon>
        <taxon>Burkholderiaceae</taxon>
        <taxon>Paraburkholderia</taxon>
    </lineage>
</organism>
<dbReference type="RefSeq" id="WP_090548267.1">
    <property type="nucleotide sequence ID" value="NZ_FNSR01000002.1"/>
</dbReference>
<dbReference type="Pfam" id="PF00903">
    <property type="entry name" value="Glyoxalase"/>
    <property type="match status" value="1"/>
</dbReference>
<dbReference type="Gene3D" id="3.30.720.120">
    <property type="match status" value="1"/>
</dbReference>
<dbReference type="Proteomes" id="UP000199120">
    <property type="component" value="Unassembled WGS sequence"/>
</dbReference>
<feature type="domain" description="VOC" evidence="1">
    <location>
        <begin position="7"/>
        <end position="133"/>
    </location>
</feature>
<dbReference type="PROSITE" id="PS51819">
    <property type="entry name" value="VOC"/>
    <property type="match status" value="1"/>
</dbReference>
<dbReference type="STRING" id="416943.SAMN05445871_4165"/>
<reference evidence="3" key="1">
    <citation type="submission" date="2016-10" db="EMBL/GenBank/DDBJ databases">
        <authorList>
            <person name="Varghese N."/>
            <person name="Submissions S."/>
        </authorList>
    </citation>
    <scope>NUCLEOTIDE SEQUENCE [LARGE SCALE GENOMIC DNA]</scope>
    <source>
        <strain evidence="3">LMG 26416</strain>
    </source>
</reference>